<dbReference type="Gene3D" id="1.10.287.130">
    <property type="match status" value="1"/>
</dbReference>
<dbReference type="EC" id="2.7.13.3" evidence="3"/>
<evidence type="ECO:0000256" key="4">
    <source>
        <dbReference type="ARBA" id="ARBA00022553"/>
    </source>
</evidence>
<dbReference type="Gene3D" id="3.40.50.2300">
    <property type="match status" value="1"/>
</dbReference>
<dbReference type="SUPFAM" id="SSF47384">
    <property type="entry name" value="Homodimeric domain of signal transducing histidine kinase"/>
    <property type="match status" value="1"/>
</dbReference>
<dbReference type="PANTHER" id="PTHR43047">
    <property type="entry name" value="TWO-COMPONENT HISTIDINE PROTEIN KINASE"/>
    <property type="match status" value="1"/>
</dbReference>
<dbReference type="GO" id="GO:0000155">
    <property type="term" value="F:phosphorelay sensor kinase activity"/>
    <property type="evidence" value="ECO:0007669"/>
    <property type="project" value="InterPro"/>
</dbReference>
<keyword evidence="4 11" id="KW-0597">Phosphoprotein</keyword>
<dbReference type="AlphaFoldDB" id="A0A927GPV0"/>
<feature type="transmembrane region" description="Helical" evidence="12">
    <location>
        <begin position="313"/>
        <end position="335"/>
    </location>
</feature>
<keyword evidence="12" id="KW-0472">Membrane</keyword>
<dbReference type="SMART" id="SM00388">
    <property type="entry name" value="HisKA"/>
    <property type="match status" value="1"/>
</dbReference>
<reference evidence="15" key="1">
    <citation type="submission" date="2020-09" db="EMBL/GenBank/DDBJ databases">
        <title>A novel bacterium of genus Paenibacillus, isolated from South China Sea.</title>
        <authorList>
            <person name="Huang H."/>
            <person name="Mo K."/>
            <person name="Hu Y."/>
        </authorList>
    </citation>
    <scope>NUCLEOTIDE SEQUENCE</scope>
    <source>
        <strain evidence="15">IB182496</strain>
    </source>
</reference>
<keyword evidence="6" id="KW-0547">Nucleotide-binding</keyword>
<dbReference type="PRINTS" id="PR00344">
    <property type="entry name" value="BCTRLSENSOR"/>
</dbReference>
<evidence type="ECO:0000256" key="2">
    <source>
        <dbReference type="ARBA" id="ARBA00006402"/>
    </source>
</evidence>
<evidence type="ECO:0000256" key="12">
    <source>
        <dbReference type="SAM" id="Phobius"/>
    </source>
</evidence>
<evidence type="ECO:0000256" key="10">
    <source>
        <dbReference type="ARBA" id="ARBA00074306"/>
    </source>
</evidence>
<keyword evidence="8" id="KW-0067">ATP-binding</keyword>
<keyword evidence="5" id="KW-0808">Transferase</keyword>
<dbReference type="EMBL" id="JACXIZ010000005">
    <property type="protein sequence ID" value="MBD2843854.1"/>
    <property type="molecule type" value="Genomic_DNA"/>
</dbReference>
<evidence type="ECO:0000256" key="5">
    <source>
        <dbReference type="ARBA" id="ARBA00022679"/>
    </source>
</evidence>
<keyword evidence="12" id="KW-0812">Transmembrane</keyword>
<feature type="transmembrane region" description="Helical" evidence="12">
    <location>
        <begin position="277"/>
        <end position="301"/>
    </location>
</feature>
<evidence type="ECO:0000259" key="13">
    <source>
        <dbReference type="PROSITE" id="PS50109"/>
    </source>
</evidence>
<feature type="transmembrane region" description="Helical" evidence="12">
    <location>
        <begin position="341"/>
        <end position="361"/>
    </location>
</feature>
<evidence type="ECO:0000313" key="15">
    <source>
        <dbReference type="EMBL" id="MBD2843854.1"/>
    </source>
</evidence>
<dbReference type="SUPFAM" id="SSF55874">
    <property type="entry name" value="ATPase domain of HSP90 chaperone/DNA topoisomerase II/histidine kinase"/>
    <property type="match status" value="2"/>
</dbReference>
<dbReference type="InterPro" id="IPR010559">
    <property type="entry name" value="Sig_transdc_His_kin_internal"/>
</dbReference>
<dbReference type="Pfam" id="PF00072">
    <property type="entry name" value="Response_reg"/>
    <property type="match status" value="1"/>
</dbReference>
<dbReference type="InterPro" id="IPR011623">
    <property type="entry name" value="7TMR_DISM_rcpt_extracell_dom1"/>
</dbReference>
<dbReference type="CDD" id="cd00082">
    <property type="entry name" value="HisKA"/>
    <property type="match status" value="1"/>
</dbReference>
<dbReference type="GO" id="GO:0005524">
    <property type="term" value="F:ATP binding"/>
    <property type="evidence" value="ECO:0007669"/>
    <property type="project" value="UniProtKB-KW"/>
</dbReference>
<dbReference type="InterPro" id="IPR011006">
    <property type="entry name" value="CheY-like_superfamily"/>
</dbReference>
<evidence type="ECO:0000259" key="14">
    <source>
        <dbReference type="PROSITE" id="PS50110"/>
    </source>
</evidence>
<dbReference type="InterPro" id="IPR003594">
    <property type="entry name" value="HATPase_dom"/>
</dbReference>
<name>A0A927GPV0_9BACL</name>
<organism evidence="15 16">
    <name type="scientific">Paenibacillus sabuli</name>
    <dbReference type="NCBI Taxonomy" id="2772509"/>
    <lineage>
        <taxon>Bacteria</taxon>
        <taxon>Bacillati</taxon>
        <taxon>Bacillota</taxon>
        <taxon>Bacilli</taxon>
        <taxon>Bacillales</taxon>
        <taxon>Paenibacillaceae</taxon>
        <taxon>Paenibacillus</taxon>
    </lineage>
</organism>
<feature type="transmembrane region" description="Helical" evidence="12">
    <location>
        <begin position="222"/>
        <end position="240"/>
    </location>
</feature>
<dbReference type="SUPFAM" id="SSF49785">
    <property type="entry name" value="Galactose-binding domain-like"/>
    <property type="match status" value="1"/>
</dbReference>
<dbReference type="Pfam" id="PF02518">
    <property type="entry name" value="HATPase_c"/>
    <property type="match status" value="2"/>
</dbReference>
<evidence type="ECO:0000256" key="1">
    <source>
        <dbReference type="ARBA" id="ARBA00000085"/>
    </source>
</evidence>
<evidence type="ECO:0000256" key="8">
    <source>
        <dbReference type="ARBA" id="ARBA00022840"/>
    </source>
</evidence>
<feature type="modified residue" description="4-aspartylphosphate" evidence="11">
    <location>
        <position position="763"/>
    </location>
</feature>
<keyword evidence="16" id="KW-1185">Reference proteome</keyword>
<accession>A0A927GPV0</accession>
<feature type="domain" description="Histidine kinase" evidence="13">
    <location>
        <begin position="941"/>
        <end position="1039"/>
    </location>
</feature>
<dbReference type="PROSITE" id="PS50109">
    <property type="entry name" value="HIS_KIN"/>
    <property type="match status" value="2"/>
</dbReference>
<dbReference type="InterPro" id="IPR004358">
    <property type="entry name" value="Sig_transdc_His_kin-like_C"/>
</dbReference>
<evidence type="ECO:0000256" key="6">
    <source>
        <dbReference type="ARBA" id="ARBA00022741"/>
    </source>
</evidence>
<feature type="transmembrane region" description="Helical" evidence="12">
    <location>
        <begin position="406"/>
        <end position="427"/>
    </location>
</feature>
<evidence type="ECO:0000256" key="11">
    <source>
        <dbReference type="PROSITE-ProRule" id="PRU00169"/>
    </source>
</evidence>
<dbReference type="InterPro" id="IPR036890">
    <property type="entry name" value="HATPase_C_sf"/>
</dbReference>
<feature type="transmembrane region" description="Helical" evidence="12">
    <location>
        <begin position="373"/>
        <end position="394"/>
    </location>
</feature>
<keyword evidence="12" id="KW-1133">Transmembrane helix</keyword>
<dbReference type="InterPro" id="IPR001789">
    <property type="entry name" value="Sig_transdc_resp-reg_receiver"/>
</dbReference>
<dbReference type="Pfam" id="PF00512">
    <property type="entry name" value="HisKA"/>
    <property type="match status" value="1"/>
</dbReference>
<dbReference type="CDD" id="cd16922">
    <property type="entry name" value="HATPase_EvgS-ArcB-TorS-like"/>
    <property type="match status" value="1"/>
</dbReference>
<dbReference type="PANTHER" id="PTHR43047:SF72">
    <property type="entry name" value="OSMOSENSING HISTIDINE PROTEIN KINASE SLN1"/>
    <property type="match status" value="1"/>
</dbReference>
<dbReference type="SUPFAM" id="SSF52172">
    <property type="entry name" value="CheY-like"/>
    <property type="match status" value="1"/>
</dbReference>
<dbReference type="GO" id="GO:0005886">
    <property type="term" value="C:plasma membrane"/>
    <property type="evidence" value="ECO:0007669"/>
    <property type="project" value="TreeGrafter"/>
</dbReference>
<keyword evidence="9" id="KW-0902">Two-component regulatory system</keyword>
<comment type="caution">
    <text evidence="15">The sequence shown here is derived from an EMBL/GenBank/DDBJ whole genome shotgun (WGS) entry which is preliminary data.</text>
</comment>
<feature type="domain" description="Histidine kinase" evidence="13">
    <location>
        <begin position="458"/>
        <end position="676"/>
    </location>
</feature>
<dbReference type="InterPro" id="IPR036097">
    <property type="entry name" value="HisK_dim/P_sf"/>
</dbReference>
<keyword evidence="7" id="KW-0418">Kinase</keyword>
<dbReference type="Proteomes" id="UP000621560">
    <property type="component" value="Unassembled WGS sequence"/>
</dbReference>
<dbReference type="Pfam" id="PF06580">
    <property type="entry name" value="His_kinase"/>
    <property type="match status" value="1"/>
</dbReference>
<comment type="catalytic activity">
    <reaction evidence="1">
        <text>ATP + protein L-histidine = ADP + protein N-phospho-L-histidine.</text>
        <dbReference type="EC" id="2.7.13.3"/>
    </reaction>
</comment>
<dbReference type="GO" id="GO:0009927">
    <property type="term" value="F:histidine phosphotransfer kinase activity"/>
    <property type="evidence" value="ECO:0007669"/>
    <property type="project" value="TreeGrafter"/>
</dbReference>
<sequence>MVLRRGVKPKTAAYFALGLLILGAAAWLVQSQQSLLSIRGQGPAAVDGVLDLTEWDFERDGVVSLGGEWELYWNALLNEKDIADPTAIPRSAIVTVPNVWSGYVIEGRALPGFGYATYRLTIKLNEAGQKLALKIPTLSTSCTVIVDGRTLARCGQVADRPQDAEARYAPQIVRFDAPNEQFDVLVQLSNYLYNSGGMWYKLDLGTESRIEAFHDIGLSLDMMMFGTFMFMGLHHVFIYFQRKKGMSALLFGIGCLIGAVRLLFAGEWFILKLFPNTSISVIATIGYLTYYCGVTVFVWYLRRLYPEELPKRIAQAVTLVSGAFVVSALFAPVYVNSDLIVYYHFFMVLLLLLLLRAAWLAVRRRRDGAKWQVFGIAFFIGMFVLDIGVTTFYFSTNGQHTLLSYILNRQLVLLGLFVLVFIQSVILSKRYSSAFRTIELMSEKLVAQNKMKDDFLVNTSHELITPLHGVMNISQSMLEGTRGHLNAGQKHDLSVIVSVSRRLSNLVHDILDFTKLKYNDIVLHQRSVSLPAMIRNNQEVFRHLIGDKPIRLELRMPDELPMVIADENRLQQILYNLIGNAIKFTAEGSIVVAATVAEPMLEVRVSDTGIGIPTEKQQIIFQSFEQVGSPVSIEYGGAGLGLSISKRLVELNGGELSVESEPGKGSTFIFTIPISEAARVRNETDAFPVERERLSLTDTPRPAGTEEENYVNTILSVDDDSTNQQVIVNILAGERYRIVTAGSGEEALRLLAQSDSFDLLILDVMMPGMSGYETTRKIRERQSLTELPILLVTVRNSREDMLGGFSAGANDFLHKPFHAYELRARVRTLLEMKNAAALAVQSEMDFLRAQIKPHFLYNALSTIIGICPRDPKEASRLLKKLSFFLRGSFDFHNHEKFFSIRKELELVEAYCLIEKARFKERLRIIYDIDDTIQTTIPPLTIQPLVENAIRHGVTKRMDGGTVTITAKRRENEIEITVEDDGVGIKEERVPELLAEYREQRGVGLYNIDQRLKKTYGAGLRIVSAEGRGTAVSLCIPMDDEVISTHVERFGH</sequence>
<evidence type="ECO:0000256" key="9">
    <source>
        <dbReference type="ARBA" id="ARBA00023012"/>
    </source>
</evidence>
<comment type="similarity">
    <text evidence="2">In the N-terminal section; belongs to the phytochrome family.</text>
</comment>
<dbReference type="Gene3D" id="3.30.565.10">
    <property type="entry name" value="Histidine kinase-like ATPase, C-terminal domain"/>
    <property type="match status" value="2"/>
</dbReference>
<dbReference type="SMART" id="SM00387">
    <property type="entry name" value="HATPase_c"/>
    <property type="match status" value="2"/>
</dbReference>
<proteinExistence type="inferred from homology"/>
<evidence type="ECO:0000256" key="7">
    <source>
        <dbReference type="ARBA" id="ARBA00022777"/>
    </source>
</evidence>
<dbReference type="SMART" id="SM00448">
    <property type="entry name" value="REC"/>
    <property type="match status" value="1"/>
</dbReference>
<dbReference type="Pfam" id="PF07695">
    <property type="entry name" value="7TMR-DISM_7TM"/>
    <property type="match status" value="1"/>
</dbReference>
<gene>
    <name evidence="15" type="ORF">IDH44_01505</name>
</gene>
<dbReference type="PROSITE" id="PS50110">
    <property type="entry name" value="RESPONSE_REGULATORY"/>
    <property type="match status" value="1"/>
</dbReference>
<protein>
    <recommendedName>
        <fullName evidence="10">Circadian input-output histidine kinase CikA</fullName>
        <ecNumber evidence="3">2.7.13.3</ecNumber>
    </recommendedName>
</protein>
<feature type="transmembrane region" description="Helical" evidence="12">
    <location>
        <begin position="247"/>
        <end position="271"/>
    </location>
</feature>
<dbReference type="InterPro" id="IPR008979">
    <property type="entry name" value="Galactose-bd-like_sf"/>
</dbReference>
<dbReference type="InterPro" id="IPR003661">
    <property type="entry name" value="HisK_dim/P_dom"/>
</dbReference>
<feature type="domain" description="Response regulatory" evidence="14">
    <location>
        <begin position="713"/>
        <end position="830"/>
    </location>
</feature>
<dbReference type="InterPro" id="IPR005467">
    <property type="entry name" value="His_kinase_dom"/>
</dbReference>
<evidence type="ECO:0000256" key="3">
    <source>
        <dbReference type="ARBA" id="ARBA00012438"/>
    </source>
</evidence>
<evidence type="ECO:0000313" key="16">
    <source>
        <dbReference type="Proteomes" id="UP000621560"/>
    </source>
</evidence>
<dbReference type="FunFam" id="3.30.565.10:FF:000010">
    <property type="entry name" value="Sensor histidine kinase RcsC"/>
    <property type="match status" value="1"/>
</dbReference>